<dbReference type="Pfam" id="PF10609">
    <property type="entry name" value="ParA"/>
    <property type="match status" value="1"/>
</dbReference>
<protein>
    <submittedName>
        <fullName evidence="12">Polysaccharide biosynthesis tyrosine autokinase</fullName>
        <ecNumber evidence="12">2.7.10.2</ecNumber>
    </submittedName>
</protein>
<evidence type="ECO:0000259" key="11">
    <source>
        <dbReference type="Pfam" id="PF02706"/>
    </source>
</evidence>
<comment type="similarity">
    <text evidence="2">Belongs to the CpsC/CapA family.</text>
</comment>
<reference evidence="12 13" key="1">
    <citation type="submission" date="2022-08" db="EMBL/GenBank/DDBJ databases">
        <title>Taxonomy of Curtobacterium flaccumfaciens.</title>
        <authorList>
            <person name="Osdaghi E."/>
            <person name="Taghavi S.M."/>
            <person name="Hamidizade M."/>
            <person name="Abachi H."/>
            <person name="Fazliarab A."/>
            <person name="Baeyen S."/>
            <person name="Portier P."/>
            <person name="Van Vaerenbergh J."/>
            <person name="Jacques M.-A."/>
        </authorList>
    </citation>
    <scope>NUCLEOTIDE SEQUENCE [LARGE SCALE GENOMIC DNA]</scope>
    <source>
        <strain evidence="12 13">LMG8786T</strain>
    </source>
</reference>
<keyword evidence="5" id="KW-0547">Nucleotide-binding</keyword>
<keyword evidence="7 10" id="KW-1133">Transmembrane helix</keyword>
<dbReference type="GO" id="GO:0004715">
    <property type="term" value="F:non-membrane spanning protein tyrosine kinase activity"/>
    <property type="evidence" value="ECO:0007669"/>
    <property type="project" value="UniProtKB-EC"/>
</dbReference>
<dbReference type="InterPro" id="IPR050445">
    <property type="entry name" value="Bact_polysacc_biosynth/exp"/>
</dbReference>
<dbReference type="InterPro" id="IPR033756">
    <property type="entry name" value="YlxH/NBP35"/>
</dbReference>
<dbReference type="EC" id="2.7.10.2" evidence="12"/>
<sequence length="482" mass="49581">MQFPELLRLVRRGWVTLLATTLVGVAVGAVAFLTTTPVYEAKAQLFVAVKSVDEGSAVEVVQGSSAAQLKVKSYVGVITSSRVLTPVIDDLDLKTSPAALAGHVKASTPTNTVLIDLVVADTDPSRAAQIANSISKNFASVISNGIEAPTTGGSSPVSIDVLEPATVPTAPSDPKLAVTLGLSVVLGFAAGLGLLLARRALDTRIHSKADLEAITDVPVIGTIGLAPDIDRHPLVVHSKPKGPIAESFRTLRTNLQFVDIGASERSFVITSAVPSEGKSTTAANLAVAIAETGASVVLVDGDLRRPRVAELMGIEGAAGLTDVLIGAAELDDLLQPWGNNGLQVLPAGAIPPNPSELLGSVGMQALLAELTGRFDVVLVDAPPLLPVTDAAVISRSTRGVIVVSGSKRATRAQFAEAIELLETIGSRVLGLVATLVPSQEVQGYGSYGAYAAYYGTTASAAPLPNRPTARRSRSETSGPSPA</sequence>
<dbReference type="GeneID" id="95322918"/>
<evidence type="ECO:0000313" key="13">
    <source>
        <dbReference type="Proteomes" id="UP001652264"/>
    </source>
</evidence>
<name>A0ABT2HIN5_9MICO</name>
<comment type="caution">
    <text evidence="12">The sequence shown here is derived from an EMBL/GenBank/DDBJ whole genome shotgun (WGS) entry which is preliminary data.</text>
</comment>
<dbReference type="Proteomes" id="UP001652264">
    <property type="component" value="Unassembled WGS sequence"/>
</dbReference>
<dbReference type="CDD" id="cd05387">
    <property type="entry name" value="BY-kinase"/>
    <property type="match status" value="1"/>
</dbReference>
<feature type="region of interest" description="Disordered" evidence="9">
    <location>
        <begin position="459"/>
        <end position="482"/>
    </location>
</feature>
<dbReference type="Pfam" id="PF02706">
    <property type="entry name" value="Wzz"/>
    <property type="match status" value="1"/>
</dbReference>
<proteinExistence type="inferred from homology"/>
<feature type="domain" description="Polysaccharide chain length determinant N-terminal" evidence="11">
    <location>
        <begin position="5"/>
        <end position="91"/>
    </location>
</feature>
<keyword evidence="13" id="KW-1185">Reference proteome</keyword>
<evidence type="ECO:0000256" key="2">
    <source>
        <dbReference type="ARBA" id="ARBA00006683"/>
    </source>
</evidence>
<evidence type="ECO:0000256" key="3">
    <source>
        <dbReference type="ARBA" id="ARBA00022475"/>
    </source>
</evidence>
<dbReference type="SUPFAM" id="SSF52540">
    <property type="entry name" value="P-loop containing nucleoside triphosphate hydrolases"/>
    <property type="match status" value="1"/>
</dbReference>
<accession>A0ABT2HIN5</accession>
<dbReference type="InterPro" id="IPR003856">
    <property type="entry name" value="LPS_length_determ_N"/>
</dbReference>
<feature type="transmembrane region" description="Helical" evidence="10">
    <location>
        <begin position="176"/>
        <end position="197"/>
    </location>
</feature>
<dbReference type="NCBIfam" id="TIGR01007">
    <property type="entry name" value="eps_fam"/>
    <property type="match status" value="1"/>
</dbReference>
<keyword evidence="4 10" id="KW-0812">Transmembrane</keyword>
<organism evidence="12 13">
    <name type="scientific">Curtobacterium citreum</name>
    <dbReference type="NCBI Taxonomy" id="2036"/>
    <lineage>
        <taxon>Bacteria</taxon>
        <taxon>Bacillati</taxon>
        <taxon>Actinomycetota</taxon>
        <taxon>Actinomycetes</taxon>
        <taxon>Micrococcales</taxon>
        <taxon>Microbacteriaceae</taxon>
        <taxon>Curtobacterium</taxon>
    </lineage>
</organism>
<evidence type="ECO:0000256" key="4">
    <source>
        <dbReference type="ARBA" id="ARBA00022692"/>
    </source>
</evidence>
<keyword evidence="3" id="KW-1003">Cell membrane</keyword>
<keyword evidence="12" id="KW-0808">Transferase</keyword>
<keyword evidence="8 10" id="KW-0472">Membrane</keyword>
<evidence type="ECO:0000256" key="5">
    <source>
        <dbReference type="ARBA" id="ARBA00022741"/>
    </source>
</evidence>
<dbReference type="Gene3D" id="3.40.50.300">
    <property type="entry name" value="P-loop containing nucleotide triphosphate hydrolases"/>
    <property type="match status" value="1"/>
</dbReference>
<dbReference type="EMBL" id="JANVAD010000005">
    <property type="protein sequence ID" value="MCS6523152.1"/>
    <property type="molecule type" value="Genomic_DNA"/>
</dbReference>
<evidence type="ECO:0000256" key="1">
    <source>
        <dbReference type="ARBA" id="ARBA00004651"/>
    </source>
</evidence>
<dbReference type="InterPro" id="IPR027417">
    <property type="entry name" value="P-loop_NTPase"/>
</dbReference>
<dbReference type="InterPro" id="IPR005702">
    <property type="entry name" value="Wzc-like_C"/>
</dbReference>
<keyword evidence="6" id="KW-0067">ATP-binding</keyword>
<evidence type="ECO:0000256" key="9">
    <source>
        <dbReference type="SAM" id="MobiDB-lite"/>
    </source>
</evidence>
<dbReference type="PANTHER" id="PTHR32309:SF13">
    <property type="entry name" value="FERRIC ENTEROBACTIN TRANSPORT PROTEIN FEPE"/>
    <property type="match status" value="1"/>
</dbReference>
<feature type="transmembrane region" description="Helical" evidence="10">
    <location>
        <begin position="12"/>
        <end position="33"/>
    </location>
</feature>
<dbReference type="RefSeq" id="WP_141860154.1">
    <property type="nucleotide sequence ID" value="NZ_BMNV01000007.1"/>
</dbReference>
<dbReference type="PANTHER" id="PTHR32309">
    <property type="entry name" value="TYROSINE-PROTEIN KINASE"/>
    <property type="match status" value="1"/>
</dbReference>
<evidence type="ECO:0000313" key="12">
    <source>
        <dbReference type="EMBL" id="MCS6523152.1"/>
    </source>
</evidence>
<evidence type="ECO:0000256" key="10">
    <source>
        <dbReference type="SAM" id="Phobius"/>
    </source>
</evidence>
<evidence type="ECO:0000256" key="6">
    <source>
        <dbReference type="ARBA" id="ARBA00022840"/>
    </source>
</evidence>
<comment type="subcellular location">
    <subcellularLocation>
        <location evidence="1">Cell membrane</location>
        <topology evidence="1">Multi-pass membrane protein</topology>
    </subcellularLocation>
</comment>
<evidence type="ECO:0000256" key="7">
    <source>
        <dbReference type="ARBA" id="ARBA00022989"/>
    </source>
</evidence>
<gene>
    <name evidence="12" type="ORF">NYQ28_11300</name>
</gene>
<evidence type="ECO:0000256" key="8">
    <source>
        <dbReference type="ARBA" id="ARBA00023136"/>
    </source>
</evidence>